<evidence type="ECO:0000256" key="2">
    <source>
        <dbReference type="ARBA" id="ARBA00022723"/>
    </source>
</evidence>
<dbReference type="PROSITE" id="PS50157">
    <property type="entry name" value="ZINC_FINGER_C2H2_2"/>
    <property type="match status" value="8"/>
</dbReference>
<dbReference type="InterPro" id="IPR036236">
    <property type="entry name" value="Znf_C2H2_sf"/>
</dbReference>
<feature type="domain" description="C2H2-type" evidence="11">
    <location>
        <begin position="312"/>
        <end position="339"/>
    </location>
</feature>
<dbReference type="SMART" id="SM00355">
    <property type="entry name" value="ZnF_C2H2"/>
    <property type="match status" value="12"/>
</dbReference>
<keyword evidence="3" id="KW-0677">Repeat</keyword>
<dbReference type="PANTHER" id="PTHR24379">
    <property type="entry name" value="KRAB AND ZINC FINGER DOMAIN-CONTAINING"/>
    <property type="match status" value="1"/>
</dbReference>
<gene>
    <name evidence="12" type="ORF">ElyMa_004764500</name>
</gene>
<name>A0AAV4IGM2_9GAST</name>
<feature type="domain" description="C2H2-type" evidence="11">
    <location>
        <begin position="53"/>
        <end position="83"/>
    </location>
</feature>
<dbReference type="Proteomes" id="UP000762676">
    <property type="component" value="Unassembled WGS sequence"/>
</dbReference>
<dbReference type="GO" id="GO:0008270">
    <property type="term" value="F:zinc ion binding"/>
    <property type="evidence" value="ECO:0007669"/>
    <property type="project" value="UniProtKB-KW"/>
</dbReference>
<evidence type="ECO:0000256" key="6">
    <source>
        <dbReference type="ARBA" id="ARBA00023015"/>
    </source>
</evidence>
<proteinExistence type="predicted"/>
<dbReference type="GO" id="GO:0005634">
    <property type="term" value="C:nucleus"/>
    <property type="evidence" value="ECO:0007669"/>
    <property type="project" value="UniProtKB-SubCell"/>
</dbReference>
<keyword evidence="5" id="KW-0862">Zinc</keyword>
<keyword evidence="2" id="KW-0479">Metal-binding</keyword>
<evidence type="ECO:0000313" key="12">
    <source>
        <dbReference type="EMBL" id="GFS08713.1"/>
    </source>
</evidence>
<dbReference type="PROSITE" id="PS00028">
    <property type="entry name" value="ZINC_FINGER_C2H2_1"/>
    <property type="match status" value="9"/>
</dbReference>
<dbReference type="AlphaFoldDB" id="A0AAV4IGM2"/>
<keyword evidence="4 10" id="KW-0863">Zinc-finger</keyword>
<keyword evidence="6" id="KW-0805">Transcription regulation</keyword>
<dbReference type="EMBL" id="BMAT01009554">
    <property type="protein sequence ID" value="GFS08713.1"/>
    <property type="molecule type" value="Genomic_DNA"/>
</dbReference>
<feature type="domain" description="C2H2-type" evidence="11">
    <location>
        <begin position="340"/>
        <end position="367"/>
    </location>
</feature>
<feature type="domain" description="C2H2-type" evidence="11">
    <location>
        <begin position="426"/>
        <end position="453"/>
    </location>
</feature>
<keyword evidence="7" id="KW-0238">DNA-binding</keyword>
<feature type="domain" description="C2H2-type" evidence="11">
    <location>
        <begin position="482"/>
        <end position="509"/>
    </location>
</feature>
<dbReference type="Pfam" id="PF00096">
    <property type="entry name" value="zf-C2H2"/>
    <property type="match status" value="3"/>
</dbReference>
<comment type="caution">
    <text evidence="12">The sequence shown here is derived from an EMBL/GenBank/DDBJ whole genome shotgun (WGS) entry which is preliminary data.</text>
</comment>
<keyword evidence="9" id="KW-0539">Nucleus</keyword>
<evidence type="ECO:0000313" key="13">
    <source>
        <dbReference type="Proteomes" id="UP000762676"/>
    </source>
</evidence>
<sequence>MLVHRNKGADSKLDPILSQIEQKLYKCDICDYVSTTHSRLKKHRRCHTNTNRYSCEKCDFSCSKIALFREHQQQHKIQKQEKPTAFNLPNTDQNQHLAISGPQIDTSVPQMGQKIILNNDPNQIFAFCNEQGILEPCNTQNIVFTTSHFETAALSMGPNEQSDGLTLNSSQWDINSQWTENLAIGDSSGFIFDQLNQNFVVTVVKEDNGAVLGDVSIQDFELGKDGLSSMEQLTAPNQSLQEDTTHEILHLPPQQQYQVTCAESEPKQSQVVCLQPGAVQSTFQTEEQKLLGSTLAGETQKVPRNHSKAKMYHCEECSFSCDFKSTFKKHMETHSTLKNFKCAHCNYSCNDMSRMKSHLLKHTNEKILQCELCEFTCKRQNSLVKHMKSHGPDGTKLYQCSICQHQCKSQIGFQSHMDKHEGHQRFKCDICALTFPSAYKLKKHKISHGAQSYIQCQFCPYWCLQQQQMTIHLMQHSVEFPFSCHLCGAKYKKADSLQVHILNHHEQKHRFKCHLCNYAGNRAADFREHLMTHSGLKPYQCKLCSYTCIRASQLNKHMKVHMKDSTNLSKKKAIHHLKTKTYRCAFCDFTCTRATRLKAHVCKVHLDLPENVILTIDMSHIQRADDMEPKMLHVYSGLS</sequence>
<dbReference type="InterPro" id="IPR013087">
    <property type="entry name" value="Znf_C2H2_type"/>
</dbReference>
<feature type="domain" description="C2H2-type" evidence="11">
    <location>
        <begin position="25"/>
        <end position="52"/>
    </location>
</feature>
<keyword evidence="8" id="KW-0804">Transcription</keyword>
<dbReference type="Gene3D" id="3.30.160.60">
    <property type="entry name" value="Classic Zinc Finger"/>
    <property type="match status" value="5"/>
</dbReference>
<evidence type="ECO:0000256" key="9">
    <source>
        <dbReference type="ARBA" id="ARBA00023242"/>
    </source>
</evidence>
<evidence type="ECO:0000256" key="1">
    <source>
        <dbReference type="ARBA" id="ARBA00004123"/>
    </source>
</evidence>
<comment type="subcellular location">
    <subcellularLocation>
        <location evidence="1">Nucleus</location>
    </subcellularLocation>
</comment>
<organism evidence="12 13">
    <name type="scientific">Elysia marginata</name>
    <dbReference type="NCBI Taxonomy" id="1093978"/>
    <lineage>
        <taxon>Eukaryota</taxon>
        <taxon>Metazoa</taxon>
        <taxon>Spiralia</taxon>
        <taxon>Lophotrochozoa</taxon>
        <taxon>Mollusca</taxon>
        <taxon>Gastropoda</taxon>
        <taxon>Heterobranchia</taxon>
        <taxon>Euthyneura</taxon>
        <taxon>Panpulmonata</taxon>
        <taxon>Sacoglossa</taxon>
        <taxon>Placobranchoidea</taxon>
        <taxon>Plakobranchidae</taxon>
        <taxon>Elysia</taxon>
    </lineage>
</organism>
<protein>
    <submittedName>
        <fullName evidence="12">Zinc finger protein 57</fullName>
    </submittedName>
</protein>
<evidence type="ECO:0000256" key="7">
    <source>
        <dbReference type="ARBA" id="ARBA00023125"/>
    </source>
</evidence>
<dbReference type="GO" id="GO:0003677">
    <property type="term" value="F:DNA binding"/>
    <property type="evidence" value="ECO:0007669"/>
    <property type="project" value="UniProtKB-KW"/>
</dbReference>
<evidence type="ECO:0000256" key="5">
    <source>
        <dbReference type="ARBA" id="ARBA00022833"/>
    </source>
</evidence>
<dbReference type="SUPFAM" id="SSF57667">
    <property type="entry name" value="beta-beta-alpha zinc fingers"/>
    <property type="match status" value="6"/>
</dbReference>
<keyword evidence="13" id="KW-1185">Reference proteome</keyword>
<evidence type="ECO:0000256" key="10">
    <source>
        <dbReference type="PROSITE-ProRule" id="PRU00042"/>
    </source>
</evidence>
<dbReference type="PANTHER" id="PTHR24379:SF121">
    <property type="entry name" value="C2H2-TYPE DOMAIN-CONTAINING PROTEIN"/>
    <property type="match status" value="1"/>
</dbReference>
<feature type="domain" description="C2H2-type" evidence="11">
    <location>
        <begin position="511"/>
        <end position="538"/>
    </location>
</feature>
<accession>A0AAV4IGM2</accession>
<evidence type="ECO:0000259" key="11">
    <source>
        <dbReference type="PROSITE" id="PS50157"/>
    </source>
</evidence>
<feature type="domain" description="C2H2-type" evidence="11">
    <location>
        <begin position="539"/>
        <end position="566"/>
    </location>
</feature>
<reference evidence="12 13" key="1">
    <citation type="journal article" date="2021" name="Elife">
        <title>Chloroplast acquisition without the gene transfer in kleptoplastic sea slugs, Plakobranchus ocellatus.</title>
        <authorList>
            <person name="Maeda T."/>
            <person name="Takahashi S."/>
            <person name="Yoshida T."/>
            <person name="Shimamura S."/>
            <person name="Takaki Y."/>
            <person name="Nagai Y."/>
            <person name="Toyoda A."/>
            <person name="Suzuki Y."/>
            <person name="Arimoto A."/>
            <person name="Ishii H."/>
            <person name="Satoh N."/>
            <person name="Nishiyama T."/>
            <person name="Hasebe M."/>
            <person name="Maruyama T."/>
            <person name="Minagawa J."/>
            <person name="Obokata J."/>
            <person name="Shigenobu S."/>
        </authorList>
    </citation>
    <scope>NUCLEOTIDE SEQUENCE [LARGE SCALE GENOMIC DNA]</scope>
</reference>
<evidence type="ECO:0000256" key="8">
    <source>
        <dbReference type="ARBA" id="ARBA00023163"/>
    </source>
</evidence>
<dbReference type="FunFam" id="3.30.160.60:FF:000325">
    <property type="entry name" value="ZFP90 zinc finger protein"/>
    <property type="match status" value="1"/>
</dbReference>
<evidence type="ECO:0000256" key="4">
    <source>
        <dbReference type="ARBA" id="ARBA00022771"/>
    </source>
</evidence>
<evidence type="ECO:0000256" key="3">
    <source>
        <dbReference type="ARBA" id="ARBA00022737"/>
    </source>
</evidence>